<evidence type="ECO:0000313" key="1">
    <source>
        <dbReference type="EMBL" id="KAL0314829.1"/>
    </source>
</evidence>
<gene>
    <name evidence="1" type="ORF">Sangu_2327300</name>
</gene>
<sequence>MSSGEEKTPWNVFEGVKRISVAPESLMAEINSAITALEYARASVFLQSPPPISKTRNINQNLTSEYDARMADEAYKAGLASMAAGKLDEAVLSLNIALSKCPPDKTSAIAKLESLISLTSQHLEMSSN</sequence>
<reference evidence="1" key="2">
    <citation type="journal article" date="2024" name="Plant">
        <title>Genomic evolution and insights into agronomic trait innovations of Sesamum species.</title>
        <authorList>
            <person name="Miao H."/>
            <person name="Wang L."/>
            <person name="Qu L."/>
            <person name="Liu H."/>
            <person name="Sun Y."/>
            <person name="Le M."/>
            <person name="Wang Q."/>
            <person name="Wei S."/>
            <person name="Zheng Y."/>
            <person name="Lin W."/>
            <person name="Duan Y."/>
            <person name="Cao H."/>
            <person name="Xiong S."/>
            <person name="Wang X."/>
            <person name="Wei L."/>
            <person name="Li C."/>
            <person name="Ma Q."/>
            <person name="Ju M."/>
            <person name="Zhao R."/>
            <person name="Li G."/>
            <person name="Mu C."/>
            <person name="Tian Q."/>
            <person name="Mei H."/>
            <person name="Zhang T."/>
            <person name="Gao T."/>
            <person name="Zhang H."/>
        </authorList>
    </citation>
    <scope>NUCLEOTIDE SEQUENCE</scope>
    <source>
        <strain evidence="1">G01</strain>
    </source>
</reference>
<name>A0AAW2L8A3_9LAMI</name>
<reference evidence="1" key="1">
    <citation type="submission" date="2020-06" db="EMBL/GenBank/DDBJ databases">
        <authorList>
            <person name="Li T."/>
            <person name="Hu X."/>
            <person name="Zhang T."/>
            <person name="Song X."/>
            <person name="Zhang H."/>
            <person name="Dai N."/>
            <person name="Sheng W."/>
            <person name="Hou X."/>
            <person name="Wei L."/>
        </authorList>
    </citation>
    <scope>NUCLEOTIDE SEQUENCE</scope>
    <source>
        <strain evidence="1">G01</strain>
        <tissue evidence="1">Leaf</tissue>
    </source>
</reference>
<comment type="caution">
    <text evidence="1">The sequence shown here is derived from an EMBL/GenBank/DDBJ whole genome shotgun (WGS) entry which is preliminary data.</text>
</comment>
<proteinExistence type="predicted"/>
<protein>
    <submittedName>
        <fullName evidence="1">Uncharacterized protein</fullName>
    </submittedName>
</protein>
<organism evidence="1">
    <name type="scientific">Sesamum angustifolium</name>
    <dbReference type="NCBI Taxonomy" id="2727405"/>
    <lineage>
        <taxon>Eukaryota</taxon>
        <taxon>Viridiplantae</taxon>
        <taxon>Streptophyta</taxon>
        <taxon>Embryophyta</taxon>
        <taxon>Tracheophyta</taxon>
        <taxon>Spermatophyta</taxon>
        <taxon>Magnoliopsida</taxon>
        <taxon>eudicotyledons</taxon>
        <taxon>Gunneridae</taxon>
        <taxon>Pentapetalae</taxon>
        <taxon>asterids</taxon>
        <taxon>lamiids</taxon>
        <taxon>Lamiales</taxon>
        <taxon>Pedaliaceae</taxon>
        <taxon>Sesamum</taxon>
    </lineage>
</organism>
<dbReference type="EMBL" id="JACGWK010000015">
    <property type="protein sequence ID" value="KAL0314829.1"/>
    <property type="molecule type" value="Genomic_DNA"/>
</dbReference>
<accession>A0AAW2L8A3</accession>
<dbReference type="AlphaFoldDB" id="A0AAW2L8A3"/>